<evidence type="ECO:0000313" key="2">
    <source>
        <dbReference type="EMBL" id="HJB42935.1"/>
    </source>
</evidence>
<dbReference type="SUPFAM" id="SSF55729">
    <property type="entry name" value="Acyl-CoA N-acyltransferases (Nat)"/>
    <property type="match status" value="1"/>
</dbReference>
<reference evidence="2" key="1">
    <citation type="journal article" date="2021" name="PeerJ">
        <title>Extensive microbial diversity within the chicken gut microbiome revealed by metagenomics and culture.</title>
        <authorList>
            <person name="Gilroy R."/>
            <person name="Ravi A."/>
            <person name="Getino M."/>
            <person name="Pursley I."/>
            <person name="Horton D.L."/>
            <person name="Alikhan N.F."/>
            <person name="Baker D."/>
            <person name="Gharbi K."/>
            <person name="Hall N."/>
            <person name="Watson M."/>
            <person name="Adriaenssens E.M."/>
            <person name="Foster-Nyarko E."/>
            <person name="Jarju S."/>
            <person name="Secka A."/>
            <person name="Antonio M."/>
            <person name="Oren A."/>
            <person name="Chaudhuri R.R."/>
            <person name="La Ragione R."/>
            <person name="Hildebrand F."/>
            <person name="Pallen M.J."/>
        </authorList>
    </citation>
    <scope>NUCLEOTIDE SEQUENCE</scope>
    <source>
        <strain evidence="2">ChiBcec8-13705</strain>
    </source>
</reference>
<dbReference type="InterPro" id="IPR049369">
    <property type="entry name" value="BF1531-like_N"/>
</dbReference>
<dbReference type="Proteomes" id="UP000886803">
    <property type="component" value="Unassembled WGS sequence"/>
</dbReference>
<dbReference type="SUPFAM" id="SSF56784">
    <property type="entry name" value="HAD-like"/>
    <property type="match status" value="1"/>
</dbReference>
<dbReference type="AlphaFoldDB" id="A0A9D2S524"/>
<dbReference type="Pfam" id="PF21211">
    <property type="entry name" value="FkbH_N"/>
    <property type="match status" value="1"/>
</dbReference>
<accession>A0A9D2S524</accession>
<dbReference type="InterPro" id="IPR023214">
    <property type="entry name" value="HAD_sf"/>
</dbReference>
<reference evidence="2" key="2">
    <citation type="submission" date="2021-04" db="EMBL/GenBank/DDBJ databases">
        <authorList>
            <person name="Gilroy R."/>
        </authorList>
    </citation>
    <scope>NUCLEOTIDE SEQUENCE</scope>
    <source>
        <strain evidence="2">ChiBcec8-13705</strain>
    </source>
</reference>
<evidence type="ECO:0000259" key="1">
    <source>
        <dbReference type="Pfam" id="PF21211"/>
    </source>
</evidence>
<dbReference type="InterPro" id="IPR010033">
    <property type="entry name" value="HAD_SF_ppase_IIIC"/>
</dbReference>
<dbReference type="Gene3D" id="3.40.50.1110">
    <property type="entry name" value="SGNH hydrolase"/>
    <property type="match status" value="1"/>
</dbReference>
<proteinExistence type="predicted"/>
<feature type="domain" description="BF1531-like N-terminal" evidence="1">
    <location>
        <begin position="36"/>
        <end position="231"/>
    </location>
</feature>
<sequence>MDCFHYPLDTAQLLRKKRRIRRELLAQLPNPLHKNIAILGGSTTNEVADQLGLFLLRYGIEAAFYQSEYGRYWQDAMFGTPELDAFAPDVIYIHTNWRNIETFPTTASTPAEIDEMLEAEYNRFAAMWQALADKFHCPIIQNNFDRPNYRLLGNRDVWDPHGRTNFLARLNQKFYAYAASHENFFINDIDYLSADYGLTAWGDAFYWHMYKYAMCLDAIPSLANSLANIIKSIYGRNKKVLALDLDNTLWGGVVGDDGVDGIAVGPEVPEGQVYAEFQSYCKALKSIGVVLAVDSKNDEENALAGLNHPDGVLRPDDFVAIKANWDPKDRNLQAIAEELNLGVDSFVFADDNPAERAIVAAQLPGVETPALDGAENYIKTLDHGGYFEVTALSGEDLKKTELYHANAERRRAQAAFADYGAYLDSLAMKATIRPFEPLYLQRIAQLTNKSNQFNLTTLRCSEEDIRAMSTDPAWLCLYGKLEDRFGDNGVVTVVAGQQEGALLHLRLWLMSCRVLKRGMEDAMMDAVVADAAARGVKTICGYYYPTAKNAMVKEFYAEMGFARIKADENGNTVWNLDVAAYTARHPHMEILR</sequence>
<dbReference type="Gene3D" id="3.40.630.30">
    <property type="match status" value="1"/>
</dbReference>
<dbReference type="NCBIfam" id="TIGR01686">
    <property type="entry name" value="FkbH"/>
    <property type="match status" value="1"/>
</dbReference>
<dbReference type="InterPro" id="IPR036514">
    <property type="entry name" value="SGNH_hydro_sf"/>
</dbReference>
<organism evidence="2 3">
    <name type="scientific">Candidatus Gemmiger avicola</name>
    <dbReference type="NCBI Taxonomy" id="2838605"/>
    <lineage>
        <taxon>Bacteria</taxon>
        <taxon>Bacillati</taxon>
        <taxon>Bacillota</taxon>
        <taxon>Clostridia</taxon>
        <taxon>Eubacteriales</taxon>
        <taxon>Gemmiger</taxon>
    </lineage>
</organism>
<dbReference type="InterPro" id="IPR036412">
    <property type="entry name" value="HAD-like_sf"/>
</dbReference>
<name>A0A9D2S524_9FIRM</name>
<gene>
    <name evidence="2" type="ORF">H9945_10610</name>
</gene>
<dbReference type="EMBL" id="DWYG01000179">
    <property type="protein sequence ID" value="HJB42935.1"/>
    <property type="molecule type" value="Genomic_DNA"/>
</dbReference>
<evidence type="ECO:0000313" key="3">
    <source>
        <dbReference type="Proteomes" id="UP000886803"/>
    </source>
</evidence>
<dbReference type="InterPro" id="IPR010037">
    <property type="entry name" value="FkbH_domain"/>
</dbReference>
<comment type="caution">
    <text evidence="2">The sequence shown here is derived from an EMBL/GenBank/DDBJ whole genome shotgun (WGS) entry which is preliminary data.</text>
</comment>
<dbReference type="InterPro" id="IPR016181">
    <property type="entry name" value="Acyl_CoA_acyltransferase"/>
</dbReference>
<dbReference type="NCBIfam" id="TIGR01681">
    <property type="entry name" value="HAD-SF-IIIC"/>
    <property type="match status" value="1"/>
</dbReference>
<dbReference type="Gene3D" id="3.40.50.1000">
    <property type="entry name" value="HAD superfamily/HAD-like"/>
    <property type="match status" value="1"/>
</dbReference>
<protein>
    <submittedName>
        <fullName evidence="2">HAD-IIIC family phosphatase</fullName>
    </submittedName>
</protein>